<dbReference type="SUPFAM" id="SSF109905">
    <property type="entry name" value="Surp module (SWAP domain)"/>
    <property type="match status" value="1"/>
</dbReference>
<dbReference type="GeneID" id="94192117"/>
<dbReference type="SUPFAM" id="SSF54928">
    <property type="entry name" value="RNA-binding domain, RBD"/>
    <property type="match status" value="1"/>
</dbReference>
<evidence type="ECO:0000259" key="5">
    <source>
        <dbReference type="PROSITE" id="PS51391"/>
    </source>
</evidence>
<feature type="domain" description="CID" evidence="5">
    <location>
        <begin position="418"/>
        <end position="495"/>
    </location>
</feature>
<dbReference type="InterPro" id="IPR012677">
    <property type="entry name" value="Nucleotide-bd_a/b_plait_sf"/>
</dbReference>
<sequence length="495" mass="53678">MAHVAARLKKQKDDEVTKERERIETSRIYAEYVRTFDVSGAPAAPAPAPTLQFVRSGDSAARSSHETGQKQTVAGVFDLQGEDDADDSVDEHRAEYLKSVVPTAPTTSTRPASTGKTREIDAFIQELKEKQQRQEAEKALKRRLQCVSVTPSSQDGGRYGGAGDSSPRSSAACTLHVDNLSPEITQGDLDRYFGAYGRVDRIRTLRSNTPDRRAATFAFVTFSYASDAALAKEALHGADIMGYRCKIVWVQQHGDRSPPQAPSTGPLCGDVVDFFAPSAAPKLPRLPVDSRGITVEVPQSPVKRAVIDLTARYVAEGGSDLEAMIMANETPDGLLGFLFGPSSPEHVYYRWKVYSLLQGDVRDWRKEPFRVVEDGVLWHPPLDCGGSVADVSASAPGAPGGAVFETSISLSHSGHARLLDSDLARLQDLLRNSSTKRSSVAEAMLFIITHGECAFQVTDCLVKSIMEDTPTVDKKVGGVKLVLDGSPDQSPVYLK</sequence>
<dbReference type="CDD" id="cd00590">
    <property type="entry name" value="RRM_SF"/>
    <property type="match status" value="1"/>
</dbReference>
<dbReference type="PROSITE" id="PS50102">
    <property type="entry name" value="RRM"/>
    <property type="match status" value="1"/>
</dbReference>
<evidence type="ECO:0000256" key="2">
    <source>
        <dbReference type="SAM" id="MobiDB-lite"/>
    </source>
</evidence>
<dbReference type="InterPro" id="IPR000504">
    <property type="entry name" value="RRM_dom"/>
</dbReference>
<evidence type="ECO:0000259" key="4">
    <source>
        <dbReference type="PROSITE" id="PS50128"/>
    </source>
</evidence>
<organism evidence="6 7">
    <name type="scientific">Babesia caballi</name>
    <dbReference type="NCBI Taxonomy" id="5871"/>
    <lineage>
        <taxon>Eukaryota</taxon>
        <taxon>Sar</taxon>
        <taxon>Alveolata</taxon>
        <taxon>Apicomplexa</taxon>
        <taxon>Aconoidasida</taxon>
        <taxon>Piroplasmida</taxon>
        <taxon>Babesiidae</taxon>
        <taxon>Babesia</taxon>
    </lineage>
</organism>
<gene>
    <name evidence="6" type="ORF">BcabD6B2_00690</name>
</gene>
<dbReference type="GO" id="GO:0003723">
    <property type="term" value="F:RNA binding"/>
    <property type="evidence" value="ECO:0007669"/>
    <property type="project" value="UniProtKB-UniRule"/>
</dbReference>
<dbReference type="Proteomes" id="UP001497744">
    <property type="component" value="Unassembled WGS sequence"/>
</dbReference>
<feature type="region of interest" description="Disordered" evidence="2">
    <location>
        <begin position="151"/>
        <end position="170"/>
    </location>
</feature>
<feature type="domain" description="RRM" evidence="3">
    <location>
        <begin position="173"/>
        <end position="252"/>
    </location>
</feature>
<evidence type="ECO:0000259" key="3">
    <source>
        <dbReference type="PROSITE" id="PS50102"/>
    </source>
</evidence>
<dbReference type="InterPro" id="IPR051485">
    <property type="entry name" value="SR-CTD_assoc_factor"/>
</dbReference>
<dbReference type="Pfam" id="PF00076">
    <property type="entry name" value="RRM_1"/>
    <property type="match status" value="1"/>
</dbReference>
<dbReference type="GO" id="GO:0005634">
    <property type="term" value="C:nucleus"/>
    <property type="evidence" value="ECO:0007669"/>
    <property type="project" value="TreeGrafter"/>
</dbReference>
<name>A0AAV4LLG2_BABCB</name>
<dbReference type="InterPro" id="IPR035967">
    <property type="entry name" value="SWAP/Surp_sf"/>
</dbReference>
<feature type="region of interest" description="Disordered" evidence="2">
    <location>
        <begin position="1"/>
        <end position="21"/>
    </location>
</feature>
<dbReference type="GO" id="GO:0006396">
    <property type="term" value="P:RNA processing"/>
    <property type="evidence" value="ECO:0007669"/>
    <property type="project" value="InterPro"/>
</dbReference>
<accession>A0AAV4LLG2</accession>
<feature type="compositionally biased region" description="Basic and acidic residues" evidence="2">
    <location>
        <begin position="11"/>
        <end position="21"/>
    </location>
</feature>
<dbReference type="InterPro" id="IPR035979">
    <property type="entry name" value="RBD_domain_sf"/>
</dbReference>
<protein>
    <submittedName>
        <fullName evidence="6">RNA recognition motif-containing protein</fullName>
    </submittedName>
</protein>
<dbReference type="SMART" id="SM00360">
    <property type="entry name" value="RRM"/>
    <property type="match status" value="1"/>
</dbReference>
<keyword evidence="1" id="KW-0694">RNA-binding</keyword>
<evidence type="ECO:0000313" key="7">
    <source>
        <dbReference type="Proteomes" id="UP001497744"/>
    </source>
</evidence>
<dbReference type="PROSITE" id="PS50128">
    <property type="entry name" value="SURP"/>
    <property type="match status" value="1"/>
</dbReference>
<dbReference type="SMART" id="SM00648">
    <property type="entry name" value="SWAP"/>
    <property type="match status" value="1"/>
</dbReference>
<feature type="compositionally biased region" description="Basic residues" evidence="2">
    <location>
        <begin position="1"/>
        <end position="10"/>
    </location>
</feature>
<keyword evidence="7" id="KW-1185">Reference proteome</keyword>
<dbReference type="EMBL" id="BPLF01000001">
    <property type="protein sequence ID" value="GIX60634.1"/>
    <property type="molecule type" value="Genomic_DNA"/>
</dbReference>
<dbReference type="Pfam" id="PF01805">
    <property type="entry name" value="Surp"/>
    <property type="match status" value="1"/>
</dbReference>
<dbReference type="RefSeq" id="XP_067712705.1">
    <property type="nucleotide sequence ID" value="XM_067856604.1"/>
</dbReference>
<dbReference type="Gene3D" id="3.30.70.330">
    <property type="match status" value="1"/>
</dbReference>
<feature type="region of interest" description="Disordered" evidence="2">
    <location>
        <begin position="55"/>
        <end position="76"/>
    </location>
</feature>
<dbReference type="InterPro" id="IPR000061">
    <property type="entry name" value="Surp"/>
</dbReference>
<dbReference type="PANTHER" id="PTHR23140">
    <property type="entry name" value="RNA PROCESSING PROTEIN LD23810P"/>
    <property type="match status" value="1"/>
</dbReference>
<feature type="domain" description="SURP motif" evidence="4">
    <location>
        <begin position="306"/>
        <end position="349"/>
    </location>
</feature>
<dbReference type="Gene3D" id="1.10.10.790">
    <property type="entry name" value="Surp module"/>
    <property type="match status" value="1"/>
</dbReference>
<dbReference type="AlphaFoldDB" id="A0AAV4LLG2"/>
<dbReference type="PANTHER" id="PTHR23140:SF0">
    <property type="entry name" value="U2 SNRNP-ASSOCIATED SURP MOTIF-CONTAINING PROTEIN"/>
    <property type="match status" value="1"/>
</dbReference>
<evidence type="ECO:0000313" key="6">
    <source>
        <dbReference type="EMBL" id="GIX60634.1"/>
    </source>
</evidence>
<dbReference type="InterPro" id="IPR006569">
    <property type="entry name" value="CID_dom"/>
</dbReference>
<reference evidence="6 7" key="1">
    <citation type="submission" date="2021-06" db="EMBL/GenBank/DDBJ databases">
        <title>Genome sequence of Babesia caballi.</title>
        <authorList>
            <person name="Yamagishi J."/>
            <person name="Kidaka T."/>
            <person name="Ochi A."/>
        </authorList>
    </citation>
    <scope>NUCLEOTIDE SEQUENCE [LARGE SCALE GENOMIC DNA]</scope>
    <source>
        <strain evidence="6">USDA-D6B2</strain>
    </source>
</reference>
<comment type="caution">
    <text evidence="6">The sequence shown here is derived from an EMBL/GenBank/DDBJ whole genome shotgun (WGS) entry which is preliminary data.</text>
</comment>
<evidence type="ECO:0000256" key="1">
    <source>
        <dbReference type="PROSITE-ProRule" id="PRU00176"/>
    </source>
</evidence>
<proteinExistence type="predicted"/>
<dbReference type="PROSITE" id="PS51391">
    <property type="entry name" value="CID"/>
    <property type="match status" value="1"/>
</dbReference>